<dbReference type="EMBL" id="HBIB01038189">
    <property type="protein sequence ID" value="CAE0262590.1"/>
    <property type="molecule type" value="Transcribed_RNA"/>
</dbReference>
<dbReference type="PANTHER" id="PTHR13720:SF53">
    <property type="entry name" value="ANAPHASE-PROMOTING COMPLEX SUBUNIT 4 WD40 DOMAIN-CONTAINING PROTEIN"/>
    <property type="match status" value="1"/>
</dbReference>
<evidence type="ECO:0000313" key="4">
    <source>
        <dbReference type="EMBL" id="CAE0262590.1"/>
    </source>
</evidence>
<dbReference type="Gene3D" id="2.130.10.10">
    <property type="entry name" value="YVTN repeat-like/Quinoprotein amine dehydrogenase"/>
    <property type="match status" value="3"/>
</dbReference>
<keyword evidence="2" id="KW-0677">Repeat</keyword>
<dbReference type="PROSITE" id="PS50082">
    <property type="entry name" value="WD_REPEATS_2"/>
    <property type="match status" value="3"/>
</dbReference>
<dbReference type="SMART" id="SM00320">
    <property type="entry name" value="WD40"/>
    <property type="match status" value="8"/>
</dbReference>
<dbReference type="GO" id="GO:0005929">
    <property type="term" value="C:cilium"/>
    <property type="evidence" value="ECO:0007669"/>
    <property type="project" value="UniProtKB-ARBA"/>
</dbReference>
<keyword evidence="1 3" id="KW-0853">WD repeat</keyword>
<dbReference type="PROSITE" id="PS50294">
    <property type="entry name" value="WD_REPEATS_REGION"/>
    <property type="match status" value="3"/>
</dbReference>
<dbReference type="AlphaFoldDB" id="A0A7S3LSE8"/>
<organism evidence="4">
    <name type="scientific">Palpitomonas bilix</name>
    <dbReference type="NCBI Taxonomy" id="652834"/>
    <lineage>
        <taxon>Eukaryota</taxon>
        <taxon>Eukaryota incertae sedis</taxon>
    </lineage>
</organism>
<evidence type="ECO:0000256" key="2">
    <source>
        <dbReference type="ARBA" id="ARBA00022737"/>
    </source>
</evidence>
<feature type="repeat" description="WD" evidence="3">
    <location>
        <begin position="623"/>
        <end position="659"/>
    </location>
</feature>
<dbReference type="Pfam" id="PF00400">
    <property type="entry name" value="WD40"/>
    <property type="match status" value="4"/>
</dbReference>
<gene>
    <name evidence="4" type="ORF">PBIL07802_LOCUS24885</name>
</gene>
<feature type="repeat" description="WD" evidence="3">
    <location>
        <begin position="336"/>
        <end position="373"/>
    </location>
</feature>
<dbReference type="InterPro" id="IPR015943">
    <property type="entry name" value="WD40/YVTN_repeat-like_dom_sf"/>
</dbReference>
<dbReference type="InterPro" id="IPR019775">
    <property type="entry name" value="WD40_repeat_CS"/>
</dbReference>
<accession>A0A7S3LSE8</accession>
<proteinExistence type="predicted"/>
<dbReference type="PROSITE" id="PS00678">
    <property type="entry name" value="WD_REPEATS_1"/>
    <property type="match status" value="2"/>
</dbReference>
<dbReference type="InterPro" id="IPR050630">
    <property type="entry name" value="WD_repeat_EMAP"/>
</dbReference>
<dbReference type="InterPro" id="IPR020472">
    <property type="entry name" value="WD40_PAC1"/>
</dbReference>
<reference evidence="4" key="1">
    <citation type="submission" date="2021-01" db="EMBL/GenBank/DDBJ databases">
        <authorList>
            <person name="Corre E."/>
            <person name="Pelletier E."/>
            <person name="Niang G."/>
            <person name="Scheremetjew M."/>
            <person name="Finn R."/>
            <person name="Kale V."/>
            <person name="Holt S."/>
            <person name="Cochrane G."/>
            <person name="Meng A."/>
            <person name="Brown T."/>
            <person name="Cohen L."/>
        </authorList>
    </citation>
    <scope>NUCLEOTIDE SEQUENCE</scope>
    <source>
        <strain evidence="4">NIES-2562</strain>
    </source>
</reference>
<feature type="repeat" description="WD" evidence="3">
    <location>
        <begin position="101"/>
        <end position="136"/>
    </location>
</feature>
<evidence type="ECO:0008006" key="5">
    <source>
        <dbReference type="Google" id="ProtNLM"/>
    </source>
</evidence>
<dbReference type="SUPFAM" id="SSF50998">
    <property type="entry name" value="Quinoprotein alcohol dehydrogenase-like"/>
    <property type="match status" value="1"/>
</dbReference>
<dbReference type="InterPro" id="IPR036322">
    <property type="entry name" value="WD40_repeat_dom_sf"/>
</dbReference>
<name>A0A7S3LSE8_9EUKA</name>
<dbReference type="InterPro" id="IPR011047">
    <property type="entry name" value="Quinoprotein_ADH-like_sf"/>
</dbReference>
<dbReference type="InterPro" id="IPR001680">
    <property type="entry name" value="WD40_rpt"/>
</dbReference>
<evidence type="ECO:0000256" key="3">
    <source>
        <dbReference type="PROSITE-ProRule" id="PRU00221"/>
    </source>
</evidence>
<dbReference type="SUPFAM" id="SSF50978">
    <property type="entry name" value="WD40 repeat-like"/>
    <property type="match status" value="1"/>
</dbReference>
<dbReference type="PANTHER" id="PTHR13720">
    <property type="entry name" value="WD-40 REPEAT PROTEIN"/>
    <property type="match status" value="1"/>
</dbReference>
<protein>
    <recommendedName>
        <fullName evidence="5">Guanine nucleotide-binding protein subunit beta-like protein</fullName>
    </recommendedName>
</protein>
<evidence type="ECO:0000256" key="1">
    <source>
        <dbReference type="ARBA" id="ARBA00022574"/>
    </source>
</evidence>
<dbReference type="PRINTS" id="PR00320">
    <property type="entry name" value="GPROTEINBRPT"/>
</dbReference>
<sequence>MAGEIPFELEHLIGLSTKSTESYVVHPVEKSKVVYSVGSTLVFGDLKDPHNQTLLSSHDSPITTIRVAPKGSRIFTAESATGGQRKLIVWDWTSRKQIAQLAGLQGEVLSASFSPDDRFLVAGDEKGMLCVWDLQTLHVCAYVRFDRPCENVCWGLVGELRRMPSYTFATCSASSVKVHLFDYDVRSLQYQISSTHPMAVPSTGLKRHFRGGFITEDGRELIVGTEAGEIIVFNMENRVFRHAINVGANGIVSAVFCNTESDGRVTILAGAGDGRIHRICGRDTVWEVQAQIAMDGAVISIGKCSLTGDGDEYIAATAAGMVYNIDGSLKRRSPLSYAHRTSVTSVAFPSDSMRSERCVTGSADGLVRVWDLSDYSIKCTCRVRMRGVAGPVEIGAVKAVVFLEDANQIVAAYGSGSIVVFDASSGDEIFKVHPSHLRFLHFLLSFNVIMQIPEAHRNGATTLCCTDSFLVSGGVDGAVRVWTRKSFSFVAQFTDHSRSIERVFTDVAAANLVHSIGADRVMVTYDLSRERKTHTHMLTVGGAFTSGSQRSDHETEIYTAAADGSIGIWDIDIPDIVKHIKASFPVRINDIGVSPNNKFIAAANDNGYITIRESDGLSALANLSAHSASAHALAWSPDGKQLISVSEDSSVAIWNVYEI</sequence>